<dbReference type="Pfam" id="PF00672">
    <property type="entry name" value="HAMP"/>
    <property type="match status" value="1"/>
</dbReference>
<feature type="transmembrane region" description="Helical" evidence="15">
    <location>
        <begin position="193"/>
        <end position="216"/>
    </location>
</feature>
<dbReference type="InterPro" id="IPR005467">
    <property type="entry name" value="His_kinase_dom"/>
</dbReference>
<reference evidence="18 19" key="1">
    <citation type="submission" date="2018-08" db="EMBL/GenBank/DDBJ databases">
        <title>A genome reference for cultivated species of the human gut microbiota.</title>
        <authorList>
            <person name="Zou Y."/>
            <person name="Xue W."/>
            <person name="Luo G."/>
        </authorList>
    </citation>
    <scope>NUCLEOTIDE SEQUENCE [LARGE SCALE GENOMIC DNA]</scope>
    <source>
        <strain evidence="18 19">AF22-21</strain>
    </source>
</reference>
<name>A0A3R5WKH0_9FIRM</name>
<evidence type="ECO:0000256" key="12">
    <source>
        <dbReference type="ARBA" id="ARBA00023012"/>
    </source>
</evidence>
<dbReference type="SMART" id="SM00304">
    <property type="entry name" value="HAMP"/>
    <property type="match status" value="1"/>
</dbReference>
<dbReference type="SMART" id="SM00388">
    <property type="entry name" value="HisKA"/>
    <property type="match status" value="1"/>
</dbReference>
<evidence type="ECO:0000256" key="1">
    <source>
        <dbReference type="ARBA" id="ARBA00000085"/>
    </source>
</evidence>
<dbReference type="AlphaFoldDB" id="A0A3R5WKH0"/>
<keyword evidence="8" id="KW-0547">Nucleotide-binding</keyword>
<comment type="catalytic activity">
    <reaction evidence="1">
        <text>ATP + protein L-histidine = ADP + protein N-phospho-L-histidine.</text>
        <dbReference type="EC" id="2.7.13.3"/>
    </reaction>
</comment>
<protein>
    <recommendedName>
        <fullName evidence="3">histidine kinase</fullName>
        <ecNumber evidence="3">2.7.13.3</ecNumber>
    </recommendedName>
</protein>
<dbReference type="Proteomes" id="UP000283295">
    <property type="component" value="Unassembled WGS sequence"/>
</dbReference>
<dbReference type="PRINTS" id="PR00344">
    <property type="entry name" value="BCTRLSENSOR"/>
</dbReference>
<evidence type="ECO:0000256" key="9">
    <source>
        <dbReference type="ARBA" id="ARBA00022777"/>
    </source>
</evidence>
<keyword evidence="10" id="KW-0067">ATP-binding</keyword>
<evidence type="ECO:0000256" key="14">
    <source>
        <dbReference type="SAM" id="MobiDB-lite"/>
    </source>
</evidence>
<accession>A0A3R5WKH0</accession>
<keyword evidence="5" id="KW-0597">Phosphoprotein</keyword>
<dbReference type="Pfam" id="PF02518">
    <property type="entry name" value="HATPase_c"/>
    <property type="match status" value="1"/>
</dbReference>
<dbReference type="PANTHER" id="PTHR45528">
    <property type="entry name" value="SENSOR HISTIDINE KINASE CPXA"/>
    <property type="match status" value="1"/>
</dbReference>
<proteinExistence type="predicted"/>
<keyword evidence="11 15" id="KW-1133">Transmembrane helix</keyword>
<dbReference type="InterPro" id="IPR003661">
    <property type="entry name" value="HisK_dim/P_dom"/>
</dbReference>
<dbReference type="SUPFAM" id="SSF158472">
    <property type="entry name" value="HAMP domain-like"/>
    <property type="match status" value="1"/>
</dbReference>
<dbReference type="InterPro" id="IPR050398">
    <property type="entry name" value="HssS/ArlS-like"/>
</dbReference>
<keyword evidence="7 15" id="KW-0812">Transmembrane</keyword>
<comment type="subcellular location">
    <subcellularLocation>
        <location evidence="2">Cell membrane</location>
        <topology evidence="2">Multi-pass membrane protein</topology>
    </subcellularLocation>
</comment>
<evidence type="ECO:0000256" key="13">
    <source>
        <dbReference type="ARBA" id="ARBA00023136"/>
    </source>
</evidence>
<evidence type="ECO:0000313" key="19">
    <source>
        <dbReference type="Proteomes" id="UP000283295"/>
    </source>
</evidence>
<dbReference type="InterPro" id="IPR003594">
    <property type="entry name" value="HATPase_dom"/>
</dbReference>
<dbReference type="InterPro" id="IPR003660">
    <property type="entry name" value="HAMP_dom"/>
</dbReference>
<organism evidence="18 19">
    <name type="scientific">Coprococcus eutactus</name>
    <dbReference type="NCBI Taxonomy" id="33043"/>
    <lineage>
        <taxon>Bacteria</taxon>
        <taxon>Bacillati</taxon>
        <taxon>Bacillota</taxon>
        <taxon>Clostridia</taxon>
        <taxon>Lachnospirales</taxon>
        <taxon>Lachnospiraceae</taxon>
        <taxon>Coprococcus</taxon>
    </lineage>
</organism>
<evidence type="ECO:0000256" key="3">
    <source>
        <dbReference type="ARBA" id="ARBA00012438"/>
    </source>
</evidence>
<dbReference type="InterPro" id="IPR036097">
    <property type="entry name" value="HisK_dim/P_sf"/>
</dbReference>
<dbReference type="Gene3D" id="1.10.287.130">
    <property type="match status" value="1"/>
</dbReference>
<dbReference type="FunFam" id="3.30.565.10:FF:000006">
    <property type="entry name" value="Sensor histidine kinase WalK"/>
    <property type="match status" value="1"/>
</dbReference>
<dbReference type="SUPFAM" id="SSF47384">
    <property type="entry name" value="Homodimeric domain of signal transducing histidine kinase"/>
    <property type="match status" value="1"/>
</dbReference>
<dbReference type="GO" id="GO:0005886">
    <property type="term" value="C:plasma membrane"/>
    <property type="evidence" value="ECO:0007669"/>
    <property type="project" value="UniProtKB-SubCell"/>
</dbReference>
<dbReference type="SMART" id="SM00387">
    <property type="entry name" value="HATPase_c"/>
    <property type="match status" value="1"/>
</dbReference>
<evidence type="ECO:0000256" key="8">
    <source>
        <dbReference type="ARBA" id="ARBA00022741"/>
    </source>
</evidence>
<evidence type="ECO:0000259" key="16">
    <source>
        <dbReference type="PROSITE" id="PS50109"/>
    </source>
</evidence>
<evidence type="ECO:0000256" key="11">
    <source>
        <dbReference type="ARBA" id="ARBA00022989"/>
    </source>
</evidence>
<evidence type="ECO:0000259" key="17">
    <source>
        <dbReference type="PROSITE" id="PS50885"/>
    </source>
</evidence>
<feature type="domain" description="Histidine kinase" evidence="16">
    <location>
        <begin position="286"/>
        <end position="505"/>
    </location>
</feature>
<feature type="compositionally biased region" description="Basic and acidic residues" evidence="14">
    <location>
        <begin position="525"/>
        <end position="546"/>
    </location>
</feature>
<feature type="transmembrane region" description="Helical" evidence="15">
    <location>
        <begin position="12"/>
        <end position="34"/>
    </location>
</feature>
<evidence type="ECO:0000313" key="18">
    <source>
        <dbReference type="EMBL" id="RGS38422.1"/>
    </source>
</evidence>
<dbReference type="Gene3D" id="6.10.340.10">
    <property type="match status" value="1"/>
</dbReference>
<dbReference type="CDD" id="cd00075">
    <property type="entry name" value="HATPase"/>
    <property type="match status" value="1"/>
</dbReference>
<dbReference type="SUPFAM" id="SSF55874">
    <property type="entry name" value="ATPase domain of HSP90 chaperone/DNA topoisomerase II/histidine kinase"/>
    <property type="match status" value="1"/>
</dbReference>
<feature type="region of interest" description="Disordered" evidence="14">
    <location>
        <begin position="509"/>
        <end position="569"/>
    </location>
</feature>
<gene>
    <name evidence="18" type="ORF">DWX94_11720</name>
</gene>
<sequence>MNITKKVKIMIIVVWLTALVSMVIGTCIIGKYFITGTYGSNHSLQLLYSQNDPVNDVYKAISAERESIINKVKSNPGYYLDKKNAADLNERTSANNTYVIMKVDDEYTFVGVDTFSDALKNQLKFNDSSTNISTIDEDTDVGGENQIKVQEYLMTQPSMYLCNQISYVYQGQSVDLYMLTYYGNYMDRFRGTMFGYIILMVVIMFILSGLVALLIYQQFVNPLVKLKQAAEKMGSGNLDEKIEICKNREDEVGELCESFENMRQRMSDFAKAKMHYEEENRQLISNISHDLRTPITTIKGYVEGIMDGVADTPEKRDRYLKMIYSKANEMDSLINELSLYTNINNNAIPYEFHRVSVKDYFNDCMEEVHATLMSKNMTLTYRNYCDDDVMVIVDPDQLKRVINNIVTNSIKYMDKEYGQVDISIYDNDAEVKVAINDNGRGIDTDSLPHVFDRMYRADSARQSRGGSGLGLAICKKIVEEHGGNIYATSQIGKGTTIVFTLKKYIPKDVGNGTQADGDEESAENSQKDIQKKDGQRRDNQKKDTQRKSTLQIINPLKKRRDTDEQNIDN</sequence>
<dbReference type="Gene3D" id="3.30.565.10">
    <property type="entry name" value="Histidine kinase-like ATPase, C-terminal domain"/>
    <property type="match status" value="1"/>
</dbReference>
<evidence type="ECO:0000256" key="15">
    <source>
        <dbReference type="SAM" id="Phobius"/>
    </source>
</evidence>
<dbReference type="EC" id="2.7.13.3" evidence="3"/>
<keyword evidence="4" id="KW-1003">Cell membrane</keyword>
<keyword evidence="12" id="KW-0902">Two-component regulatory system</keyword>
<dbReference type="FunFam" id="1.10.287.130:FF:000001">
    <property type="entry name" value="Two-component sensor histidine kinase"/>
    <property type="match status" value="1"/>
</dbReference>
<dbReference type="PANTHER" id="PTHR45528:SF1">
    <property type="entry name" value="SENSOR HISTIDINE KINASE CPXA"/>
    <property type="match status" value="1"/>
</dbReference>
<keyword evidence="9 18" id="KW-0418">Kinase</keyword>
<evidence type="ECO:0000256" key="7">
    <source>
        <dbReference type="ARBA" id="ARBA00022692"/>
    </source>
</evidence>
<dbReference type="EMBL" id="QRVK01000038">
    <property type="protein sequence ID" value="RGS38422.1"/>
    <property type="molecule type" value="Genomic_DNA"/>
</dbReference>
<dbReference type="CDD" id="cd06225">
    <property type="entry name" value="HAMP"/>
    <property type="match status" value="1"/>
</dbReference>
<feature type="domain" description="HAMP" evidence="17">
    <location>
        <begin position="217"/>
        <end position="271"/>
    </location>
</feature>
<evidence type="ECO:0000256" key="6">
    <source>
        <dbReference type="ARBA" id="ARBA00022679"/>
    </source>
</evidence>
<dbReference type="PROSITE" id="PS50109">
    <property type="entry name" value="HIS_KIN"/>
    <property type="match status" value="1"/>
</dbReference>
<evidence type="ECO:0000256" key="5">
    <source>
        <dbReference type="ARBA" id="ARBA00022553"/>
    </source>
</evidence>
<dbReference type="Pfam" id="PF00512">
    <property type="entry name" value="HisKA"/>
    <property type="match status" value="1"/>
</dbReference>
<keyword evidence="13 15" id="KW-0472">Membrane</keyword>
<keyword evidence="6" id="KW-0808">Transferase</keyword>
<comment type="caution">
    <text evidence="18">The sequence shown here is derived from an EMBL/GenBank/DDBJ whole genome shotgun (WGS) entry which is preliminary data.</text>
</comment>
<dbReference type="InterPro" id="IPR004358">
    <property type="entry name" value="Sig_transdc_His_kin-like_C"/>
</dbReference>
<dbReference type="GO" id="GO:0000155">
    <property type="term" value="F:phosphorelay sensor kinase activity"/>
    <property type="evidence" value="ECO:0007669"/>
    <property type="project" value="InterPro"/>
</dbReference>
<dbReference type="GO" id="GO:0005524">
    <property type="term" value="F:ATP binding"/>
    <property type="evidence" value="ECO:0007669"/>
    <property type="project" value="UniProtKB-KW"/>
</dbReference>
<dbReference type="OrthoDB" id="335833at2"/>
<dbReference type="CDD" id="cd00082">
    <property type="entry name" value="HisKA"/>
    <property type="match status" value="1"/>
</dbReference>
<evidence type="ECO:0000256" key="4">
    <source>
        <dbReference type="ARBA" id="ARBA00022475"/>
    </source>
</evidence>
<evidence type="ECO:0000256" key="2">
    <source>
        <dbReference type="ARBA" id="ARBA00004651"/>
    </source>
</evidence>
<dbReference type="InterPro" id="IPR036890">
    <property type="entry name" value="HATPase_C_sf"/>
</dbReference>
<dbReference type="PROSITE" id="PS50885">
    <property type="entry name" value="HAMP"/>
    <property type="match status" value="1"/>
</dbReference>
<evidence type="ECO:0000256" key="10">
    <source>
        <dbReference type="ARBA" id="ARBA00022840"/>
    </source>
</evidence>